<evidence type="ECO:0000313" key="3">
    <source>
        <dbReference type="Proteomes" id="UP000661649"/>
    </source>
</evidence>
<gene>
    <name evidence="2" type="ORF">H8712_02195</name>
</gene>
<dbReference type="PIRSF" id="PIRSF010606">
    <property type="entry name" value="Spore_coat_CotJB"/>
    <property type="match status" value="1"/>
</dbReference>
<feature type="domain" description="Protein CotJB" evidence="1">
    <location>
        <begin position="9"/>
        <end position="85"/>
    </location>
</feature>
<protein>
    <submittedName>
        <fullName evidence="2">Spore coat protein CotJB</fullName>
    </submittedName>
</protein>
<dbReference type="Proteomes" id="UP000661649">
    <property type="component" value="Unassembled WGS sequence"/>
</dbReference>
<reference evidence="2 3" key="1">
    <citation type="submission" date="2020-08" db="EMBL/GenBank/DDBJ databases">
        <title>Genome public.</title>
        <authorList>
            <person name="Liu C."/>
            <person name="Sun Q."/>
        </authorList>
    </citation>
    <scope>NUCLEOTIDE SEQUENCE [LARGE SCALE GENOMIC DNA]</scope>
    <source>
        <strain evidence="2 3">3_YM_SP_D4_24.mj</strain>
    </source>
</reference>
<accession>A0ABR7P826</accession>
<proteinExistence type="predicted"/>
<dbReference type="InterPro" id="IPR024207">
    <property type="entry name" value="CotJB_dom"/>
</dbReference>
<keyword evidence="2" id="KW-0946">Virion</keyword>
<name>A0ABR7P826_9FIRM</name>
<keyword evidence="3" id="KW-1185">Reference proteome</keyword>
<dbReference type="InterPro" id="IPR016571">
    <property type="entry name" value="Spore_coat_assembly_CotJB"/>
</dbReference>
<sequence length="85" mass="10147">MNQCREQTALLQYINEVSFAINDMNLYLDTHPEDKKALAFMEEHVKMRKRALKEYAMKYGPLTIDTTDDGQSCSWDWVMQPWPWE</sequence>
<keyword evidence="2" id="KW-0167">Capsid protein</keyword>
<evidence type="ECO:0000313" key="2">
    <source>
        <dbReference type="EMBL" id="MBC8627448.1"/>
    </source>
</evidence>
<comment type="caution">
    <text evidence="2">The sequence shown here is derived from an EMBL/GenBank/DDBJ whole genome shotgun (WGS) entry which is preliminary data.</text>
</comment>
<evidence type="ECO:0000259" key="1">
    <source>
        <dbReference type="Pfam" id="PF12652"/>
    </source>
</evidence>
<dbReference type="RefSeq" id="WP_118701447.1">
    <property type="nucleotide sequence ID" value="NZ_JACRTP010000001.1"/>
</dbReference>
<dbReference type="Pfam" id="PF12652">
    <property type="entry name" value="CotJB"/>
    <property type="match status" value="1"/>
</dbReference>
<dbReference type="EMBL" id="JACRTP010000001">
    <property type="protein sequence ID" value="MBC8627448.1"/>
    <property type="molecule type" value="Genomic_DNA"/>
</dbReference>
<organism evidence="2 3">
    <name type="scientific">Blautia stercoris</name>
    <dbReference type="NCBI Taxonomy" id="871664"/>
    <lineage>
        <taxon>Bacteria</taxon>
        <taxon>Bacillati</taxon>
        <taxon>Bacillota</taxon>
        <taxon>Clostridia</taxon>
        <taxon>Lachnospirales</taxon>
        <taxon>Lachnospiraceae</taxon>
        <taxon>Blautia</taxon>
    </lineage>
</organism>